<evidence type="ECO:0000259" key="1">
    <source>
        <dbReference type="Pfam" id="PF13175"/>
    </source>
</evidence>
<dbReference type="PANTHER" id="PTHR43581">
    <property type="entry name" value="ATP/GTP PHOSPHATASE"/>
    <property type="match status" value="1"/>
</dbReference>
<reference evidence="2" key="2">
    <citation type="submission" date="2021-04" db="EMBL/GenBank/DDBJ databases">
        <authorList>
            <person name="Gilroy R."/>
        </authorList>
    </citation>
    <scope>NUCLEOTIDE SEQUENCE</scope>
    <source>
        <strain evidence="2">ChiBcec2-3848</strain>
    </source>
</reference>
<dbReference type="InterPro" id="IPR051396">
    <property type="entry name" value="Bact_Antivir_Def_Nuclease"/>
</dbReference>
<dbReference type="Proteomes" id="UP000823886">
    <property type="component" value="Unassembled WGS sequence"/>
</dbReference>
<name>A0A9D2TBN6_9FIRM</name>
<evidence type="ECO:0000313" key="2">
    <source>
        <dbReference type="EMBL" id="HJC64540.1"/>
    </source>
</evidence>
<dbReference type="EMBL" id="DWVZ01000183">
    <property type="protein sequence ID" value="HJC64540.1"/>
    <property type="molecule type" value="Genomic_DNA"/>
</dbReference>
<dbReference type="Gene3D" id="3.40.50.300">
    <property type="entry name" value="P-loop containing nucleotide triphosphate hydrolases"/>
    <property type="match status" value="1"/>
</dbReference>
<dbReference type="PANTHER" id="PTHR43581:SF2">
    <property type="entry name" value="EXCINUCLEASE ATPASE SUBUNIT"/>
    <property type="match status" value="1"/>
</dbReference>
<sequence>MQISYLQIKNYKSIRELTLKDMENAVILVGKNSVGKSTVLTAIAAALGACPVTAADFNEKGQNIEISMTLSLTQKDLNLLYKNKKVSSYKHYSSWYRDFCTKLPSYENQLLTFTFTANRDGRNRYQDGFHKHNRYLAEVLPSVYFLDSQRNLETIQTHLLAFLEDDLLNQMRTGCCLFDRAKQCTHCFSCIGLINKKTPEALNAFEVQKLLEYKLYHMNLKDFSSRVNHYFSRNSRSHGSISYDLTCHTGDIFQVQGLLRQPSQSLPAPISRLGKGMRSIYLLSLLEAYMEDADRMPSLILMEDPEIFLHPELQKVSSEILYHLSKKCQVIFSTHSPNLLFPFNSRQIRQMVLDPQGFPAVRAQTRLSSVLDTLGYSAADLLNVGFVFIVEGKQDKSRLPLLLEKYFSEIGPSEGEQSRISILTTNSCTNIKTYANLKYMNQIYLKENFLMIRDGDGRDRQELVRSLCKYYEERNQEDADRLPRVTQKNVLMLKYYSFENYFLNPAVMAKLGIVASEDAFYSLLFEKWKEYLHRLPSSRQLIKHLGKDLDTEEELREHMEEIKIYVRGHNLFNLFYGPYKKQEQELLKAYISLAPKEDFRDILEPIERIPFFENRKKNFS</sequence>
<dbReference type="AlphaFoldDB" id="A0A9D2TBN6"/>
<evidence type="ECO:0000313" key="3">
    <source>
        <dbReference type="Proteomes" id="UP000823886"/>
    </source>
</evidence>
<proteinExistence type="predicted"/>
<reference evidence="2" key="1">
    <citation type="journal article" date="2021" name="PeerJ">
        <title>Extensive microbial diversity within the chicken gut microbiome revealed by metagenomics and culture.</title>
        <authorList>
            <person name="Gilroy R."/>
            <person name="Ravi A."/>
            <person name="Getino M."/>
            <person name="Pursley I."/>
            <person name="Horton D.L."/>
            <person name="Alikhan N.F."/>
            <person name="Baker D."/>
            <person name="Gharbi K."/>
            <person name="Hall N."/>
            <person name="Watson M."/>
            <person name="Adriaenssens E.M."/>
            <person name="Foster-Nyarko E."/>
            <person name="Jarju S."/>
            <person name="Secka A."/>
            <person name="Antonio M."/>
            <person name="Oren A."/>
            <person name="Chaudhuri R.R."/>
            <person name="La Ragione R."/>
            <person name="Hildebrand F."/>
            <person name="Pallen M.J."/>
        </authorList>
    </citation>
    <scope>NUCLEOTIDE SEQUENCE</scope>
    <source>
        <strain evidence="2">ChiBcec2-3848</strain>
    </source>
</reference>
<protein>
    <submittedName>
        <fullName evidence="2">AAA family ATPase</fullName>
    </submittedName>
</protein>
<dbReference type="InterPro" id="IPR027417">
    <property type="entry name" value="P-loop_NTPase"/>
</dbReference>
<dbReference type="SUPFAM" id="SSF52540">
    <property type="entry name" value="P-loop containing nucleoside triphosphate hydrolases"/>
    <property type="match status" value="1"/>
</dbReference>
<dbReference type="Pfam" id="PF13175">
    <property type="entry name" value="AAA_15"/>
    <property type="match status" value="1"/>
</dbReference>
<accession>A0A9D2TBN6</accession>
<feature type="domain" description="Endonuclease GajA/Old nuclease/RecF-like AAA" evidence="1">
    <location>
        <begin position="1"/>
        <end position="339"/>
    </location>
</feature>
<gene>
    <name evidence="2" type="ORF">H9753_13155</name>
</gene>
<comment type="caution">
    <text evidence="2">The sequence shown here is derived from an EMBL/GenBank/DDBJ whole genome shotgun (WGS) entry which is preliminary data.</text>
</comment>
<dbReference type="InterPro" id="IPR041685">
    <property type="entry name" value="AAA_GajA/Old/RecF-like"/>
</dbReference>
<organism evidence="2 3">
    <name type="scientific">Candidatus Blautia merdavium</name>
    <dbReference type="NCBI Taxonomy" id="2838494"/>
    <lineage>
        <taxon>Bacteria</taxon>
        <taxon>Bacillati</taxon>
        <taxon>Bacillota</taxon>
        <taxon>Clostridia</taxon>
        <taxon>Lachnospirales</taxon>
        <taxon>Lachnospiraceae</taxon>
        <taxon>Blautia</taxon>
    </lineage>
</organism>